<comment type="subcellular location">
    <subcellularLocation>
        <location evidence="1">Cell inner membrane</location>
        <topology evidence="1">Multi-pass membrane protein</topology>
    </subcellularLocation>
</comment>
<gene>
    <name evidence="11" type="ordered locus">Arnit_0201</name>
</gene>
<feature type="domain" description="Tripartite ATP-independent periplasmic transporters DctQ component" evidence="10">
    <location>
        <begin position="30"/>
        <end position="163"/>
    </location>
</feature>
<evidence type="ECO:0000256" key="1">
    <source>
        <dbReference type="ARBA" id="ARBA00004429"/>
    </source>
</evidence>
<evidence type="ECO:0000256" key="8">
    <source>
        <dbReference type="ARBA" id="ARBA00038436"/>
    </source>
</evidence>
<evidence type="ECO:0000256" key="5">
    <source>
        <dbReference type="ARBA" id="ARBA00022692"/>
    </source>
</evidence>
<keyword evidence="7 9" id="KW-0472">Membrane</keyword>
<feature type="transmembrane region" description="Helical" evidence="9">
    <location>
        <begin position="21"/>
        <end position="42"/>
    </location>
</feature>
<feature type="transmembrane region" description="Helical" evidence="9">
    <location>
        <begin position="138"/>
        <end position="160"/>
    </location>
</feature>
<evidence type="ECO:0000313" key="11">
    <source>
        <dbReference type="EMBL" id="ADG91867.1"/>
    </source>
</evidence>
<dbReference type="EMBL" id="CP001999">
    <property type="protein sequence ID" value="ADG91867.1"/>
    <property type="molecule type" value="Genomic_DNA"/>
</dbReference>
<keyword evidence="12" id="KW-1185">Reference proteome</keyword>
<evidence type="ECO:0000313" key="12">
    <source>
        <dbReference type="Proteomes" id="UP000000939"/>
    </source>
</evidence>
<dbReference type="GO" id="GO:0005886">
    <property type="term" value="C:plasma membrane"/>
    <property type="evidence" value="ECO:0007669"/>
    <property type="project" value="UniProtKB-SubCell"/>
</dbReference>
<keyword evidence="4" id="KW-0997">Cell inner membrane</keyword>
<protein>
    <submittedName>
        <fullName evidence="11">Tripartite ATP-independent periplasmic transporter DctQ component</fullName>
    </submittedName>
</protein>
<keyword evidence="2" id="KW-0813">Transport</keyword>
<dbReference type="eggNOG" id="COG4665">
    <property type="taxonomic scope" value="Bacteria"/>
</dbReference>
<evidence type="ECO:0000256" key="4">
    <source>
        <dbReference type="ARBA" id="ARBA00022519"/>
    </source>
</evidence>
<sequence>MMKQLALLANRLDTLIMRIGQITSWLIFILVLLVAGDVLFRYFFHISSIAEQEFQWHLLAAIAIFGSAYTFQQGEHVRVDLFYHNYSKNVKRWMNILIPLIIILPFSAFIIYLSSDYVLQSYANNEVSPDPGGLPYRYLVKGLIPLGFILIFIQGLAVLLKAITKTESEL</sequence>
<feature type="transmembrane region" description="Helical" evidence="9">
    <location>
        <begin position="54"/>
        <end position="72"/>
    </location>
</feature>
<keyword evidence="6 9" id="KW-1133">Transmembrane helix</keyword>
<accession>D5V4D4</accession>
<reference evidence="11 12" key="1">
    <citation type="journal article" date="2010" name="Stand. Genomic Sci.">
        <title>Complete genome sequence of Arcobacter nitrofigilis type strain (CI).</title>
        <authorList>
            <person name="Pati A."/>
            <person name="Gronow S."/>
            <person name="Lapidus A."/>
            <person name="Copeland A."/>
            <person name="Glavina Del Rio T."/>
            <person name="Nolan M."/>
            <person name="Lucas S."/>
            <person name="Tice H."/>
            <person name="Cheng J.F."/>
            <person name="Han C."/>
            <person name="Chertkov O."/>
            <person name="Bruce D."/>
            <person name="Tapia R."/>
            <person name="Goodwin L."/>
            <person name="Pitluck S."/>
            <person name="Liolios K."/>
            <person name="Ivanova N."/>
            <person name="Mavromatis K."/>
            <person name="Chen A."/>
            <person name="Palaniappan K."/>
            <person name="Land M."/>
            <person name="Hauser L."/>
            <person name="Chang Y.J."/>
            <person name="Jeffries C.D."/>
            <person name="Detter J.C."/>
            <person name="Rohde M."/>
            <person name="Goker M."/>
            <person name="Bristow J."/>
            <person name="Eisen J.A."/>
            <person name="Markowitz V."/>
            <person name="Hugenholtz P."/>
            <person name="Klenk H.P."/>
            <person name="Kyrpides N.C."/>
        </authorList>
    </citation>
    <scope>NUCLEOTIDE SEQUENCE [LARGE SCALE GENOMIC DNA]</scope>
    <source>
        <strain evidence="12">ATCC 33309 / DSM 7299 / CCUG 15893 / LMG 7604 / NCTC 12251 / CI</strain>
    </source>
</reference>
<dbReference type="InterPro" id="IPR007387">
    <property type="entry name" value="TRAP_DctQ"/>
</dbReference>
<evidence type="ECO:0000256" key="9">
    <source>
        <dbReference type="SAM" id="Phobius"/>
    </source>
</evidence>
<dbReference type="STRING" id="572480.Arnit_0201"/>
<evidence type="ECO:0000256" key="3">
    <source>
        <dbReference type="ARBA" id="ARBA00022475"/>
    </source>
</evidence>
<dbReference type="AlphaFoldDB" id="D5V4D4"/>
<keyword evidence="3" id="KW-1003">Cell membrane</keyword>
<name>D5V4D4_ARCNC</name>
<dbReference type="KEGG" id="ant:Arnit_0201"/>
<dbReference type="HOGENOM" id="CLU_086356_2_2_7"/>
<dbReference type="PANTHER" id="PTHR35011">
    <property type="entry name" value="2,3-DIKETO-L-GULONATE TRAP TRANSPORTER SMALL PERMEASE PROTEIN YIAM"/>
    <property type="match status" value="1"/>
</dbReference>
<feature type="transmembrane region" description="Helical" evidence="9">
    <location>
        <begin position="93"/>
        <end position="113"/>
    </location>
</feature>
<dbReference type="Pfam" id="PF04290">
    <property type="entry name" value="DctQ"/>
    <property type="match status" value="1"/>
</dbReference>
<evidence type="ECO:0000256" key="2">
    <source>
        <dbReference type="ARBA" id="ARBA00022448"/>
    </source>
</evidence>
<evidence type="ECO:0000259" key="10">
    <source>
        <dbReference type="Pfam" id="PF04290"/>
    </source>
</evidence>
<organism evidence="11 12">
    <name type="scientific">Arcobacter nitrofigilis (strain ATCC 33309 / DSM 7299 / CCUG 15893 / LMG 7604 / NCTC 12251 / CI)</name>
    <name type="common">Campylobacter nitrofigilis</name>
    <dbReference type="NCBI Taxonomy" id="572480"/>
    <lineage>
        <taxon>Bacteria</taxon>
        <taxon>Pseudomonadati</taxon>
        <taxon>Campylobacterota</taxon>
        <taxon>Epsilonproteobacteria</taxon>
        <taxon>Campylobacterales</taxon>
        <taxon>Arcobacteraceae</taxon>
        <taxon>Arcobacter</taxon>
    </lineage>
</organism>
<evidence type="ECO:0000256" key="7">
    <source>
        <dbReference type="ARBA" id="ARBA00023136"/>
    </source>
</evidence>
<keyword evidence="5 9" id="KW-0812">Transmembrane</keyword>
<dbReference type="PANTHER" id="PTHR35011:SF4">
    <property type="entry name" value="SLL1102 PROTEIN"/>
    <property type="match status" value="1"/>
</dbReference>
<proteinExistence type="inferred from homology"/>
<dbReference type="InterPro" id="IPR055348">
    <property type="entry name" value="DctQ"/>
</dbReference>
<dbReference type="Proteomes" id="UP000000939">
    <property type="component" value="Chromosome"/>
</dbReference>
<evidence type="ECO:0000256" key="6">
    <source>
        <dbReference type="ARBA" id="ARBA00022989"/>
    </source>
</evidence>
<comment type="similarity">
    <text evidence="8">Belongs to the TRAP transporter small permease family.</text>
</comment>